<accession>A0A1M5TCK1</accession>
<feature type="transmembrane region" description="Helical" evidence="6">
    <location>
        <begin position="374"/>
        <end position="395"/>
    </location>
</feature>
<dbReference type="SUPFAM" id="SSF103473">
    <property type="entry name" value="MFS general substrate transporter"/>
    <property type="match status" value="1"/>
</dbReference>
<proteinExistence type="predicted"/>
<dbReference type="InterPro" id="IPR036259">
    <property type="entry name" value="MFS_trans_sf"/>
</dbReference>
<feature type="transmembrane region" description="Helical" evidence="6">
    <location>
        <begin position="143"/>
        <end position="169"/>
    </location>
</feature>
<keyword evidence="2" id="KW-0813">Transport</keyword>
<evidence type="ECO:0000256" key="5">
    <source>
        <dbReference type="ARBA" id="ARBA00023136"/>
    </source>
</evidence>
<evidence type="ECO:0000256" key="6">
    <source>
        <dbReference type="SAM" id="Phobius"/>
    </source>
</evidence>
<name>A0A1M5TCK1_9BACT</name>
<keyword evidence="5 6" id="KW-0472">Membrane</keyword>
<comment type="subcellular location">
    <subcellularLocation>
        <location evidence="1">Membrane</location>
        <topology evidence="1">Multi-pass membrane protein</topology>
    </subcellularLocation>
</comment>
<reference evidence="8 9" key="1">
    <citation type="submission" date="2016-11" db="EMBL/GenBank/DDBJ databases">
        <authorList>
            <person name="Jaros S."/>
            <person name="Januszkiewicz K."/>
            <person name="Wedrychowicz H."/>
        </authorList>
    </citation>
    <scope>NUCLEOTIDE SEQUENCE [LARGE SCALE GENOMIC DNA]</scope>
    <source>
        <strain evidence="8 9">DSM 24574</strain>
    </source>
</reference>
<evidence type="ECO:0000259" key="7">
    <source>
        <dbReference type="PROSITE" id="PS50850"/>
    </source>
</evidence>
<sequence>MNEQPGIFEQKTPSLRYSWYVVGLLTLANISSFLDRQILALLVAPIKRDLHLSDTEVSLLMGLSFAMFYTVFGIVIGRLADRANRRNIIITGIALWSLLTALCAGVKTYSQFFFARMGVGVGEATLSPSAYSIITDYFPRRKLAVAMSVFTMGIFLGSGLALAIGAALVAKLPTTGMLDVPVLGSIYPWQKLFLMIGLPGLIISLLVFTIREPIRKDVMKKDGGRTRLSLRESLRIVFQHPKTFLSICVGTAFTAFASYGTTAWVPTYFNRTFGWAVPKAGLSFGLVLLAASVSGILWGGWYADRLIKKGIQNGRIRVGIIAAAGILVSFFIPLVSSPNLVLVLLFVPAFFMASPMGASATAVQELMPNQVRALSSAIFLFSINMIGLGLGPYLVAFFTDSVFKDEMAIRFSLVALFIVGGSVSLLFYLLGYNDYNKIMEQRRETERIPVNGG</sequence>
<dbReference type="InterPro" id="IPR044770">
    <property type="entry name" value="MFS_spinster-like"/>
</dbReference>
<dbReference type="EMBL" id="FQWQ01000003">
    <property type="protein sequence ID" value="SHH48497.1"/>
    <property type="molecule type" value="Genomic_DNA"/>
</dbReference>
<feature type="transmembrane region" description="Helical" evidence="6">
    <location>
        <begin position="243"/>
        <end position="262"/>
    </location>
</feature>
<dbReference type="Pfam" id="PF07690">
    <property type="entry name" value="MFS_1"/>
    <property type="match status" value="1"/>
</dbReference>
<feature type="transmembrane region" description="Helical" evidence="6">
    <location>
        <begin position="57"/>
        <end position="76"/>
    </location>
</feature>
<dbReference type="PANTHER" id="PTHR23505">
    <property type="entry name" value="SPINSTER"/>
    <property type="match status" value="1"/>
</dbReference>
<feature type="transmembrane region" description="Helical" evidence="6">
    <location>
        <begin position="113"/>
        <end position="131"/>
    </location>
</feature>
<dbReference type="PANTHER" id="PTHR23505:SF79">
    <property type="entry name" value="PROTEIN SPINSTER"/>
    <property type="match status" value="1"/>
</dbReference>
<feature type="transmembrane region" description="Helical" evidence="6">
    <location>
        <begin position="189"/>
        <end position="210"/>
    </location>
</feature>
<feature type="domain" description="Major facilitator superfamily (MFS) profile" evidence="7">
    <location>
        <begin position="21"/>
        <end position="439"/>
    </location>
</feature>
<evidence type="ECO:0000256" key="3">
    <source>
        <dbReference type="ARBA" id="ARBA00022692"/>
    </source>
</evidence>
<dbReference type="PROSITE" id="PS50850">
    <property type="entry name" value="MFS"/>
    <property type="match status" value="1"/>
</dbReference>
<protein>
    <submittedName>
        <fullName evidence="8">Sugar phosphate permease</fullName>
    </submittedName>
</protein>
<dbReference type="InterPro" id="IPR020846">
    <property type="entry name" value="MFS_dom"/>
</dbReference>
<gene>
    <name evidence="8" type="ORF">SAMN04488109_3992</name>
</gene>
<feature type="transmembrane region" description="Helical" evidence="6">
    <location>
        <begin position="282"/>
        <end position="303"/>
    </location>
</feature>
<feature type="transmembrane region" description="Helical" evidence="6">
    <location>
        <begin position="407"/>
        <end position="430"/>
    </location>
</feature>
<dbReference type="CDD" id="cd17328">
    <property type="entry name" value="MFS_spinster_like"/>
    <property type="match status" value="1"/>
</dbReference>
<feature type="transmembrane region" description="Helical" evidence="6">
    <location>
        <begin position="315"/>
        <end position="334"/>
    </location>
</feature>
<organism evidence="8 9">
    <name type="scientific">Chryseolinea serpens</name>
    <dbReference type="NCBI Taxonomy" id="947013"/>
    <lineage>
        <taxon>Bacteria</taxon>
        <taxon>Pseudomonadati</taxon>
        <taxon>Bacteroidota</taxon>
        <taxon>Cytophagia</taxon>
        <taxon>Cytophagales</taxon>
        <taxon>Fulvivirgaceae</taxon>
        <taxon>Chryseolinea</taxon>
    </lineage>
</organism>
<dbReference type="GO" id="GO:0016020">
    <property type="term" value="C:membrane"/>
    <property type="evidence" value="ECO:0007669"/>
    <property type="project" value="UniProtKB-SubCell"/>
</dbReference>
<keyword evidence="4 6" id="KW-1133">Transmembrane helix</keyword>
<dbReference type="STRING" id="947013.SAMN04488109_3992"/>
<evidence type="ECO:0000313" key="9">
    <source>
        <dbReference type="Proteomes" id="UP000184212"/>
    </source>
</evidence>
<evidence type="ECO:0000256" key="4">
    <source>
        <dbReference type="ARBA" id="ARBA00022989"/>
    </source>
</evidence>
<dbReference type="GO" id="GO:0022857">
    <property type="term" value="F:transmembrane transporter activity"/>
    <property type="evidence" value="ECO:0007669"/>
    <property type="project" value="InterPro"/>
</dbReference>
<dbReference type="AlphaFoldDB" id="A0A1M5TCK1"/>
<feature type="transmembrane region" description="Helical" evidence="6">
    <location>
        <begin position="17"/>
        <end position="34"/>
    </location>
</feature>
<dbReference type="RefSeq" id="WP_073137518.1">
    <property type="nucleotide sequence ID" value="NZ_FQWQ01000003.1"/>
</dbReference>
<dbReference type="Proteomes" id="UP000184212">
    <property type="component" value="Unassembled WGS sequence"/>
</dbReference>
<evidence type="ECO:0000256" key="1">
    <source>
        <dbReference type="ARBA" id="ARBA00004141"/>
    </source>
</evidence>
<feature type="transmembrane region" description="Helical" evidence="6">
    <location>
        <begin position="340"/>
        <end position="362"/>
    </location>
</feature>
<evidence type="ECO:0000256" key="2">
    <source>
        <dbReference type="ARBA" id="ARBA00022448"/>
    </source>
</evidence>
<keyword evidence="3 6" id="KW-0812">Transmembrane</keyword>
<feature type="transmembrane region" description="Helical" evidence="6">
    <location>
        <begin position="88"/>
        <end position="107"/>
    </location>
</feature>
<dbReference type="Gene3D" id="1.20.1250.20">
    <property type="entry name" value="MFS general substrate transporter like domains"/>
    <property type="match status" value="2"/>
</dbReference>
<keyword evidence="9" id="KW-1185">Reference proteome</keyword>
<dbReference type="InterPro" id="IPR011701">
    <property type="entry name" value="MFS"/>
</dbReference>
<evidence type="ECO:0000313" key="8">
    <source>
        <dbReference type="EMBL" id="SHH48497.1"/>
    </source>
</evidence>